<reference evidence="3" key="2">
    <citation type="submission" date="2025-08" db="UniProtKB">
        <authorList>
            <consortium name="RefSeq"/>
        </authorList>
    </citation>
    <scope>IDENTIFICATION</scope>
    <source>
        <tissue evidence="3">Leaf</tissue>
    </source>
</reference>
<organism evidence="2 3">
    <name type="scientific">Camelina sativa</name>
    <name type="common">False flax</name>
    <name type="synonym">Myagrum sativum</name>
    <dbReference type="NCBI Taxonomy" id="90675"/>
    <lineage>
        <taxon>Eukaryota</taxon>
        <taxon>Viridiplantae</taxon>
        <taxon>Streptophyta</taxon>
        <taxon>Embryophyta</taxon>
        <taxon>Tracheophyta</taxon>
        <taxon>Spermatophyta</taxon>
        <taxon>Magnoliopsida</taxon>
        <taxon>eudicotyledons</taxon>
        <taxon>Gunneridae</taxon>
        <taxon>Pentapetalae</taxon>
        <taxon>rosids</taxon>
        <taxon>malvids</taxon>
        <taxon>Brassicales</taxon>
        <taxon>Brassicaceae</taxon>
        <taxon>Camelineae</taxon>
        <taxon>Camelina</taxon>
    </lineage>
</organism>
<dbReference type="InterPro" id="IPR057499">
    <property type="entry name" value="Kelch_FKB95"/>
</dbReference>
<accession>A0ABM0XRW0</accession>
<dbReference type="Pfam" id="PF25210">
    <property type="entry name" value="Kelch_FKB95"/>
    <property type="match status" value="1"/>
</dbReference>
<sequence>MLSDSYCVIENVLYAAVNGDLRWYDSQGRQWRNLKGLVGLPKIPNYGRSQVRLADYGGKLVVMWDDFIVPWHRGCETTFFCAEVALQRLNSFEIWGKVEWVDRLLTTFDDHYVVKVIAAAV</sequence>
<dbReference type="InterPro" id="IPR015915">
    <property type="entry name" value="Kelch-typ_b-propeller"/>
</dbReference>
<name>A0ABM0XRW0_CAMSA</name>
<protein>
    <submittedName>
        <fullName evidence="3">F-box/kelch-repeat protein At3g08810-like</fullName>
    </submittedName>
</protein>
<evidence type="ECO:0000259" key="1">
    <source>
        <dbReference type="Pfam" id="PF25210"/>
    </source>
</evidence>
<dbReference type="PANTHER" id="PTHR24414">
    <property type="entry name" value="F-BOX/KELCH-REPEAT PROTEIN SKIP4"/>
    <property type="match status" value="1"/>
</dbReference>
<dbReference type="RefSeq" id="XP_010490054.1">
    <property type="nucleotide sequence ID" value="XM_010491752.1"/>
</dbReference>
<proteinExistence type="predicted"/>
<dbReference type="GeneID" id="104767770"/>
<reference evidence="2" key="1">
    <citation type="journal article" date="2014" name="Nat. Commun.">
        <title>The emerging biofuel crop Camelina sativa retains a highly undifferentiated hexaploid genome structure.</title>
        <authorList>
            <person name="Kagale S."/>
            <person name="Koh C."/>
            <person name="Nixon J."/>
            <person name="Bollina V."/>
            <person name="Clarke W.E."/>
            <person name="Tuteja R."/>
            <person name="Spillane C."/>
            <person name="Robinson S.J."/>
            <person name="Links M.G."/>
            <person name="Clarke C."/>
            <person name="Higgins E.E."/>
            <person name="Huebert T."/>
            <person name="Sharpe A.G."/>
            <person name="Parkin I.A."/>
        </authorList>
    </citation>
    <scope>NUCLEOTIDE SEQUENCE [LARGE SCALE GENOMIC DNA]</scope>
    <source>
        <strain evidence="2">cv. DH55</strain>
    </source>
</reference>
<feature type="domain" description="FKB95-like N-terminal Kelch" evidence="1">
    <location>
        <begin position="3"/>
        <end position="105"/>
    </location>
</feature>
<gene>
    <name evidence="3" type="primary">LOC104767770</name>
</gene>
<dbReference type="Proteomes" id="UP000694864">
    <property type="component" value="Chromosome 19"/>
</dbReference>
<evidence type="ECO:0000313" key="3">
    <source>
        <dbReference type="RefSeq" id="XP_010490054.1"/>
    </source>
</evidence>
<keyword evidence="2" id="KW-1185">Reference proteome</keyword>
<dbReference type="PANTHER" id="PTHR24414:SF184">
    <property type="entry name" value="GALACTOSE OXIDASE_KELCH REPEAT SUPERFAMILY PROTEIN"/>
    <property type="match status" value="1"/>
</dbReference>
<dbReference type="InterPro" id="IPR050354">
    <property type="entry name" value="F-box/kelch-repeat_ARATH"/>
</dbReference>
<evidence type="ECO:0000313" key="2">
    <source>
        <dbReference type="Proteomes" id="UP000694864"/>
    </source>
</evidence>
<dbReference type="SUPFAM" id="SSF117281">
    <property type="entry name" value="Kelch motif"/>
    <property type="match status" value="1"/>
</dbReference>